<dbReference type="AlphaFoldDB" id="A0A1G2CUU3"/>
<name>A0A1G2CUU3_9BACT</name>
<organism evidence="2 3">
    <name type="scientific">Candidatus Lloydbacteria bacterium RIFCSPHIGHO2_01_FULL_49_22</name>
    <dbReference type="NCBI Taxonomy" id="1798658"/>
    <lineage>
        <taxon>Bacteria</taxon>
        <taxon>Candidatus Lloydiibacteriota</taxon>
    </lineage>
</organism>
<evidence type="ECO:0000313" key="3">
    <source>
        <dbReference type="Proteomes" id="UP000177122"/>
    </source>
</evidence>
<dbReference type="EMBL" id="MHLI01000016">
    <property type="protein sequence ID" value="OGZ05002.1"/>
    <property type="molecule type" value="Genomic_DNA"/>
</dbReference>
<comment type="caution">
    <text evidence="2">The sequence shown here is derived from an EMBL/GenBank/DDBJ whole genome shotgun (WGS) entry which is preliminary data.</text>
</comment>
<sequence>MSNIVEILLSQTAAFATIATAIVAYFIYKKSKSDELENAVRIIILEIKESERIIKNLNEIKGSGNIYPDDLLKVTPLKGWVKYSHLFIQKLNNDEYDQLNDYFKKCEVLEKYIEKNHNFFWITTEERAKQKEMLGAKLAHEKPTLSPEDFKIEVEALSGLYFSNTSAYTPAGIKTQLDRNLDSISMITTTPVWNKLKKIAQYNDLLG</sequence>
<evidence type="ECO:0000256" key="1">
    <source>
        <dbReference type="SAM" id="Phobius"/>
    </source>
</evidence>
<accession>A0A1G2CUU3</accession>
<keyword evidence="1" id="KW-1133">Transmembrane helix</keyword>
<dbReference type="Proteomes" id="UP000177122">
    <property type="component" value="Unassembled WGS sequence"/>
</dbReference>
<feature type="transmembrane region" description="Helical" evidence="1">
    <location>
        <begin position="7"/>
        <end position="28"/>
    </location>
</feature>
<reference evidence="2 3" key="1">
    <citation type="journal article" date="2016" name="Nat. Commun.">
        <title>Thousands of microbial genomes shed light on interconnected biogeochemical processes in an aquifer system.</title>
        <authorList>
            <person name="Anantharaman K."/>
            <person name="Brown C.T."/>
            <person name="Hug L.A."/>
            <person name="Sharon I."/>
            <person name="Castelle C.J."/>
            <person name="Probst A.J."/>
            <person name="Thomas B.C."/>
            <person name="Singh A."/>
            <person name="Wilkins M.J."/>
            <person name="Karaoz U."/>
            <person name="Brodie E.L."/>
            <person name="Williams K.H."/>
            <person name="Hubbard S.S."/>
            <person name="Banfield J.F."/>
        </authorList>
    </citation>
    <scope>NUCLEOTIDE SEQUENCE [LARGE SCALE GENOMIC DNA]</scope>
</reference>
<keyword evidence="1" id="KW-0472">Membrane</keyword>
<evidence type="ECO:0000313" key="2">
    <source>
        <dbReference type="EMBL" id="OGZ05002.1"/>
    </source>
</evidence>
<gene>
    <name evidence="2" type="ORF">A2845_01855</name>
</gene>
<proteinExistence type="predicted"/>
<protein>
    <submittedName>
        <fullName evidence="2">Uncharacterized protein</fullName>
    </submittedName>
</protein>
<keyword evidence="1" id="KW-0812">Transmembrane</keyword>